<proteinExistence type="predicted"/>
<organism evidence="1">
    <name type="scientific">Arundo donax</name>
    <name type="common">Giant reed</name>
    <name type="synonym">Donax arundinaceus</name>
    <dbReference type="NCBI Taxonomy" id="35708"/>
    <lineage>
        <taxon>Eukaryota</taxon>
        <taxon>Viridiplantae</taxon>
        <taxon>Streptophyta</taxon>
        <taxon>Embryophyta</taxon>
        <taxon>Tracheophyta</taxon>
        <taxon>Spermatophyta</taxon>
        <taxon>Magnoliopsida</taxon>
        <taxon>Liliopsida</taxon>
        <taxon>Poales</taxon>
        <taxon>Poaceae</taxon>
        <taxon>PACMAD clade</taxon>
        <taxon>Arundinoideae</taxon>
        <taxon>Arundineae</taxon>
        <taxon>Arundo</taxon>
    </lineage>
</organism>
<evidence type="ECO:0000313" key="1">
    <source>
        <dbReference type="EMBL" id="JAD61417.1"/>
    </source>
</evidence>
<name>A0A0A9BQ61_ARUDO</name>
<dbReference type="AlphaFoldDB" id="A0A0A9BQ61"/>
<reference evidence="1" key="1">
    <citation type="submission" date="2014-09" db="EMBL/GenBank/DDBJ databases">
        <authorList>
            <person name="Magalhaes I.L.F."/>
            <person name="Oliveira U."/>
            <person name="Santos F.R."/>
            <person name="Vidigal T.H.D.A."/>
            <person name="Brescovit A.D."/>
            <person name="Santos A.J."/>
        </authorList>
    </citation>
    <scope>NUCLEOTIDE SEQUENCE</scope>
    <source>
        <tissue evidence="1">Shoot tissue taken approximately 20 cm above the soil surface</tissue>
    </source>
</reference>
<sequence>MPFVGSDYKFYQQQSLYFSHFK</sequence>
<accession>A0A0A9BQ61</accession>
<reference evidence="1" key="2">
    <citation type="journal article" date="2015" name="Data Brief">
        <title>Shoot transcriptome of the giant reed, Arundo donax.</title>
        <authorList>
            <person name="Barrero R.A."/>
            <person name="Guerrero F.D."/>
            <person name="Moolhuijzen P."/>
            <person name="Goolsby J.A."/>
            <person name="Tidwell J."/>
            <person name="Bellgard S.E."/>
            <person name="Bellgard M.I."/>
        </authorList>
    </citation>
    <scope>NUCLEOTIDE SEQUENCE</scope>
    <source>
        <tissue evidence="1">Shoot tissue taken approximately 20 cm above the soil surface</tissue>
    </source>
</reference>
<dbReference type="EMBL" id="GBRH01236478">
    <property type="protein sequence ID" value="JAD61417.1"/>
    <property type="molecule type" value="Transcribed_RNA"/>
</dbReference>
<protein>
    <submittedName>
        <fullName evidence="1">Uncharacterized protein</fullName>
    </submittedName>
</protein>